<proteinExistence type="predicted"/>
<keyword evidence="3" id="KW-0489">Methyltransferase</keyword>
<dbReference type="InterPro" id="IPR050447">
    <property type="entry name" value="Erg6_SMT_methyltransf"/>
</dbReference>
<dbReference type="InterPro" id="IPR013216">
    <property type="entry name" value="Methyltransf_11"/>
</dbReference>
<reference evidence="3 4" key="1">
    <citation type="submission" date="2020-08" db="EMBL/GenBank/DDBJ databases">
        <title>Genomic Encyclopedia of Type Strains, Phase IV (KMG-IV): sequencing the most valuable type-strain genomes for metagenomic binning, comparative biology and taxonomic classification.</title>
        <authorList>
            <person name="Goeker M."/>
        </authorList>
    </citation>
    <scope>NUCLEOTIDE SEQUENCE [LARGE SCALE GENOMIC DNA]</scope>
    <source>
        <strain evidence="3 4">DSM 19979</strain>
    </source>
</reference>
<dbReference type="PANTHER" id="PTHR44068">
    <property type="entry name" value="ZGC:194242"/>
    <property type="match status" value="1"/>
</dbReference>
<dbReference type="PANTHER" id="PTHR44068:SF1">
    <property type="entry name" value="HYPOTHETICAL LOC100005854"/>
    <property type="match status" value="1"/>
</dbReference>
<dbReference type="RefSeq" id="WP_184381787.1">
    <property type="nucleotide sequence ID" value="NZ_JACIDJ010000001.1"/>
</dbReference>
<dbReference type="Pfam" id="PF08241">
    <property type="entry name" value="Methyltransf_11"/>
    <property type="match status" value="1"/>
</dbReference>
<keyword evidence="4" id="KW-1185">Reference proteome</keyword>
<sequence>MAALDHMLRATERGAFPGLRRRTWKWGYTFLSLVWRKPWRFLNYGHVPDGPPFPLAAADEADRPFIGLYHQALDGLDVAGARVLEVGCGHGGGAAWVARHFAPTAMVAVDRSPGTLSRARKLNAPAPNLEYRIGDAEALPFPAASFDILLNIESSHCYGSMDRFVAEAARVLRPGGHLCWADMRSPAMLPMLDASFASQPLELLAETQLNAGVLAALDAVEEAKAREVSRYGLLRPVLREFTGMQGSVLRKALREGEVLYLAQRYRKLASEPVRSAG</sequence>
<dbReference type="Proteomes" id="UP000553193">
    <property type="component" value="Unassembled WGS sequence"/>
</dbReference>
<dbReference type="GO" id="GO:0032259">
    <property type="term" value="P:methylation"/>
    <property type="evidence" value="ECO:0007669"/>
    <property type="project" value="UniProtKB-KW"/>
</dbReference>
<evidence type="ECO:0000256" key="1">
    <source>
        <dbReference type="ARBA" id="ARBA00022679"/>
    </source>
</evidence>
<dbReference type="Gene3D" id="3.40.50.150">
    <property type="entry name" value="Vaccinia Virus protein VP39"/>
    <property type="match status" value="1"/>
</dbReference>
<dbReference type="GO" id="GO:0003838">
    <property type="term" value="F:sterol 24-C-methyltransferase activity"/>
    <property type="evidence" value="ECO:0007669"/>
    <property type="project" value="TreeGrafter"/>
</dbReference>
<accession>A0A840A7H5</accession>
<name>A0A840A7H5_9PROT</name>
<gene>
    <name evidence="3" type="ORF">GGQ83_000258</name>
</gene>
<comment type="caution">
    <text evidence="3">The sequence shown here is derived from an EMBL/GenBank/DDBJ whole genome shotgun (WGS) entry which is preliminary data.</text>
</comment>
<organism evidence="3 4">
    <name type="scientific">Roseococcus suduntuyensis</name>
    <dbReference type="NCBI Taxonomy" id="455361"/>
    <lineage>
        <taxon>Bacteria</taxon>
        <taxon>Pseudomonadati</taxon>
        <taxon>Pseudomonadota</taxon>
        <taxon>Alphaproteobacteria</taxon>
        <taxon>Acetobacterales</taxon>
        <taxon>Roseomonadaceae</taxon>
        <taxon>Roseococcus</taxon>
    </lineage>
</organism>
<dbReference type="CDD" id="cd02440">
    <property type="entry name" value="AdoMet_MTases"/>
    <property type="match status" value="1"/>
</dbReference>
<evidence type="ECO:0000313" key="4">
    <source>
        <dbReference type="Proteomes" id="UP000553193"/>
    </source>
</evidence>
<dbReference type="GO" id="GO:0016126">
    <property type="term" value="P:sterol biosynthetic process"/>
    <property type="evidence" value="ECO:0007669"/>
    <property type="project" value="TreeGrafter"/>
</dbReference>
<dbReference type="EMBL" id="JACIDJ010000001">
    <property type="protein sequence ID" value="MBB3896832.1"/>
    <property type="molecule type" value="Genomic_DNA"/>
</dbReference>
<feature type="domain" description="Methyltransferase type 11" evidence="2">
    <location>
        <begin position="84"/>
        <end position="179"/>
    </location>
</feature>
<evidence type="ECO:0000259" key="2">
    <source>
        <dbReference type="Pfam" id="PF08241"/>
    </source>
</evidence>
<dbReference type="SUPFAM" id="SSF53335">
    <property type="entry name" value="S-adenosyl-L-methionine-dependent methyltransferases"/>
    <property type="match status" value="1"/>
</dbReference>
<dbReference type="InterPro" id="IPR029063">
    <property type="entry name" value="SAM-dependent_MTases_sf"/>
</dbReference>
<keyword evidence="1 3" id="KW-0808">Transferase</keyword>
<protein>
    <submittedName>
        <fullName evidence="3">SAM-dependent methyltransferase</fullName>
    </submittedName>
</protein>
<evidence type="ECO:0000313" key="3">
    <source>
        <dbReference type="EMBL" id="MBB3896832.1"/>
    </source>
</evidence>
<dbReference type="AlphaFoldDB" id="A0A840A7H5"/>